<sequence length="151" mass="17018">MQKTIETLNKQLANWNILYVKLHNYHWFVNGPQFFTLHELFESLYNEAGTNIDELAERILMIGGAPAATMKQYLQLASVQEAAGQESTDDMVKAIINDFRQVASESKAGMVTAAQEGDEISADMLKDIQAKLEKHVWMLNAFAAKERVAVR</sequence>
<dbReference type="RefSeq" id="WP_122919000.1">
    <property type="nucleotide sequence ID" value="NZ_RHHQ01000012.1"/>
</dbReference>
<comment type="similarity">
    <text evidence="1 2">Belongs to the Dps family.</text>
</comment>
<dbReference type="InterPro" id="IPR002177">
    <property type="entry name" value="DPS_DNA-bd"/>
</dbReference>
<dbReference type="GO" id="GO:0016722">
    <property type="term" value="F:oxidoreductase activity, acting on metal ions"/>
    <property type="evidence" value="ECO:0007669"/>
    <property type="project" value="InterPro"/>
</dbReference>
<dbReference type="Pfam" id="PF00210">
    <property type="entry name" value="Ferritin"/>
    <property type="match status" value="1"/>
</dbReference>
<name>A0A3M8DGT1_9BACL</name>
<organism evidence="4 5">
    <name type="scientific">Brevibacillus fluminis</name>
    <dbReference type="NCBI Taxonomy" id="511487"/>
    <lineage>
        <taxon>Bacteria</taxon>
        <taxon>Bacillati</taxon>
        <taxon>Bacillota</taxon>
        <taxon>Bacilli</taxon>
        <taxon>Bacillales</taxon>
        <taxon>Paenibacillaceae</taxon>
        <taxon>Brevibacillus</taxon>
    </lineage>
</organism>
<dbReference type="InterPro" id="IPR008331">
    <property type="entry name" value="Ferritin_DPS_dom"/>
</dbReference>
<keyword evidence="5" id="KW-1185">Reference proteome</keyword>
<dbReference type="Proteomes" id="UP000271031">
    <property type="component" value="Unassembled WGS sequence"/>
</dbReference>
<dbReference type="GO" id="GO:0008199">
    <property type="term" value="F:ferric iron binding"/>
    <property type="evidence" value="ECO:0007669"/>
    <property type="project" value="InterPro"/>
</dbReference>
<dbReference type="CDD" id="cd01043">
    <property type="entry name" value="DPS"/>
    <property type="match status" value="1"/>
</dbReference>
<dbReference type="InterPro" id="IPR012347">
    <property type="entry name" value="Ferritin-like"/>
</dbReference>
<evidence type="ECO:0000313" key="5">
    <source>
        <dbReference type="Proteomes" id="UP000271031"/>
    </source>
</evidence>
<feature type="domain" description="Ferritin/DPS" evidence="3">
    <location>
        <begin position="5"/>
        <end position="145"/>
    </location>
</feature>
<proteinExistence type="inferred from homology"/>
<dbReference type="PRINTS" id="PR01346">
    <property type="entry name" value="HELNAPAPROT"/>
</dbReference>
<dbReference type="EMBL" id="RHHQ01000012">
    <property type="protein sequence ID" value="RNB87302.1"/>
    <property type="molecule type" value="Genomic_DNA"/>
</dbReference>
<evidence type="ECO:0000313" key="4">
    <source>
        <dbReference type="EMBL" id="RNB87302.1"/>
    </source>
</evidence>
<accession>A0A3M8DGT1</accession>
<dbReference type="PROSITE" id="PS00819">
    <property type="entry name" value="DPS_2"/>
    <property type="match status" value="1"/>
</dbReference>
<dbReference type="PANTHER" id="PTHR42932">
    <property type="entry name" value="GENERAL STRESS PROTEIN 20U"/>
    <property type="match status" value="1"/>
</dbReference>
<dbReference type="InterPro" id="IPR009078">
    <property type="entry name" value="Ferritin-like_SF"/>
</dbReference>
<comment type="caution">
    <text evidence="4">The sequence shown here is derived from an EMBL/GenBank/DDBJ whole genome shotgun (WGS) entry which is preliminary data.</text>
</comment>
<dbReference type="Gene3D" id="1.20.1260.10">
    <property type="match status" value="1"/>
</dbReference>
<dbReference type="SUPFAM" id="SSF47240">
    <property type="entry name" value="Ferritin-like"/>
    <property type="match status" value="1"/>
</dbReference>
<dbReference type="PANTHER" id="PTHR42932:SF1">
    <property type="entry name" value="GENERAL STRESS PROTEIN 20U"/>
    <property type="match status" value="1"/>
</dbReference>
<evidence type="ECO:0000256" key="2">
    <source>
        <dbReference type="RuleBase" id="RU003875"/>
    </source>
</evidence>
<evidence type="ECO:0000259" key="3">
    <source>
        <dbReference type="Pfam" id="PF00210"/>
    </source>
</evidence>
<protein>
    <submittedName>
        <fullName evidence="4">DNA starvation/stationary phase protection protein</fullName>
    </submittedName>
</protein>
<gene>
    <name evidence="4" type="ORF">EDM56_16695</name>
</gene>
<dbReference type="InterPro" id="IPR023188">
    <property type="entry name" value="DPS_DNA-bd_CS"/>
</dbReference>
<reference evidence="4 5" key="1">
    <citation type="submission" date="2018-10" db="EMBL/GenBank/DDBJ databases">
        <title>Phylogenomics of Brevibacillus.</title>
        <authorList>
            <person name="Dunlap C."/>
        </authorList>
    </citation>
    <scope>NUCLEOTIDE SEQUENCE [LARGE SCALE GENOMIC DNA]</scope>
    <source>
        <strain evidence="4 5">JCM 15716</strain>
    </source>
</reference>
<dbReference type="OrthoDB" id="9797023at2"/>
<dbReference type="PROSITE" id="PS00818">
    <property type="entry name" value="DPS_1"/>
    <property type="match status" value="1"/>
</dbReference>
<dbReference type="AlphaFoldDB" id="A0A3M8DGT1"/>
<evidence type="ECO:0000256" key="1">
    <source>
        <dbReference type="ARBA" id="ARBA00009497"/>
    </source>
</evidence>
<dbReference type="PIRSF" id="PIRSF005900">
    <property type="entry name" value="Dps"/>
    <property type="match status" value="1"/>
</dbReference>